<name>A0A9F7RJU4_ICTPU</name>
<dbReference type="Pfam" id="PF25962">
    <property type="entry name" value="TIL_OTOGL_Mucin"/>
    <property type="match status" value="1"/>
</dbReference>
<protein>
    <submittedName>
        <fullName evidence="11">Mucin-2</fullName>
    </submittedName>
</protein>
<evidence type="ECO:0000313" key="11">
    <source>
        <dbReference type="RefSeq" id="XP_053544330.1"/>
    </source>
</evidence>
<dbReference type="GeneID" id="108279973"/>
<dbReference type="InterPro" id="IPR050780">
    <property type="entry name" value="Mucin_vWF_Thrombospondin_sf"/>
</dbReference>
<dbReference type="InterPro" id="IPR058753">
    <property type="entry name" value="TIL_OTOGL_Mucin"/>
</dbReference>
<feature type="compositionally biased region" description="Low complexity" evidence="7">
    <location>
        <begin position="1690"/>
        <end position="1699"/>
    </location>
</feature>
<proteinExistence type="predicted"/>
<dbReference type="InterPro" id="IPR014853">
    <property type="entry name" value="VWF/SSPO/ZAN-like_Cys-rich_dom"/>
</dbReference>
<comment type="subcellular location">
    <subcellularLocation>
        <location evidence="1">Secreted</location>
    </subcellularLocation>
</comment>
<feature type="compositionally biased region" description="Low complexity" evidence="7">
    <location>
        <begin position="1741"/>
        <end position="1780"/>
    </location>
</feature>
<feature type="compositionally biased region" description="Polar residues" evidence="7">
    <location>
        <begin position="2120"/>
        <end position="2134"/>
    </location>
</feature>
<dbReference type="PROSITE" id="PS51233">
    <property type="entry name" value="VWFD"/>
    <property type="match status" value="4"/>
</dbReference>
<keyword evidence="5" id="KW-0325">Glycoprotein</keyword>
<feature type="compositionally biased region" description="Polar residues" evidence="7">
    <location>
        <begin position="1330"/>
        <end position="1343"/>
    </location>
</feature>
<feature type="region of interest" description="Disordered" evidence="7">
    <location>
        <begin position="1330"/>
        <end position="1363"/>
    </location>
</feature>
<dbReference type="InterPro" id="IPR006207">
    <property type="entry name" value="Cys_knot_C"/>
</dbReference>
<evidence type="ECO:0000256" key="4">
    <source>
        <dbReference type="ARBA" id="ARBA00023157"/>
    </source>
</evidence>
<dbReference type="Gene3D" id="2.10.25.10">
    <property type="entry name" value="Laminin"/>
    <property type="match status" value="1"/>
</dbReference>
<feature type="compositionally biased region" description="Low complexity" evidence="7">
    <location>
        <begin position="1839"/>
        <end position="1879"/>
    </location>
</feature>
<dbReference type="RefSeq" id="XP_053544330.1">
    <property type="nucleotide sequence ID" value="XM_053688355.1"/>
</dbReference>
<feature type="compositionally biased region" description="Polar residues" evidence="7">
    <location>
        <begin position="1724"/>
        <end position="1740"/>
    </location>
</feature>
<feature type="compositionally biased region" description="Low complexity" evidence="7">
    <location>
        <begin position="1887"/>
        <end position="1896"/>
    </location>
</feature>
<feature type="compositionally biased region" description="Low complexity" evidence="7">
    <location>
        <begin position="1591"/>
        <end position="1604"/>
    </location>
</feature>
<dbReference type="PROSITE" id="PS01225">
    <property type="entry name" value="CTCK_2"/>
    <property type="match status" value="1"/>
</dbReference>
<feature type="compositionally biased region" description="Low complexity" evidence="7">
    <location>
        <begin position="2135"/>
        <end position="2175"/>
    </location>
</feature>
<feature type="compositionally biased region" description="Low complexity" evidence="7">
    <location>
        <begin position="2234"/>
        <end position="2254"/>
    </location>
</feature>
<feature type="region of interest" description="Disordered" evidence="7">
    <location>
        <begin position="1626"/>
        <end position="1699"/>
    </location>
</feature>
<dbReference type="SMART" id="SM00832">
    <property type="entry name" value="C8"/>
    <property type="match status" value="3"/>
</dbReference>
<feature type="region of interest" description="Disordered" evidence="7">
    <location>
        <begin position="2300"/>
        <end position="2343"/>
    </location>
</feature>
<sequence length="2978" mass="324394">MAVRRPFTLCMPVLCSQGQNMAQNSIVLVILVFFSGQFGSVSTQSSNVCKTFGSGIMQTFNGTRFHVKSTCPVTLTHFSHAGVDCFISVQRDPTGFMKRVEIIVNKVATIIQDGTLTVEGNSISLPYDHTYQSVYTFGIYTKLRSKVLPLSVIWYSFPDGVSSLSVQLDRPLLDGMTGMCGGLNSSDNQAQLLDKNVIRDGICVIGDSQPVDDKICNEFKSWARECLGSNLKIFGTLCKQNMYTNIHESVKCSFYEEFIRLCNGSATLQSKLQSITSCGDHQCPGDLQFKSQGAAFPPTCSNPQLQTEFLTSTCLPPEGLVLNDRAEGYHSIKVEDCPCVHREITYTPGQRRSSKCQTCECIKGNWNCSSNTCVPPCVIEGWFVTTFDGKQYSLPGKCTYVVAMGLNWTVTIKFSDMTIEEMYLDVYQERYTFSLNRVQLGENDITVTDLSQTEYVTIYWQSSMFVKVQTTFGMKMQVQVSPEVQMYMYLRQSVMTSGLCGSYNNNTEDDFTTSSGIVENSAQPFALSWTLGDCTNIPRVCINTDNELFAEDKCSQLRNISGVFAQCHDYVPVNPYYDACVQRTCQATSGLQERACVGLGNYAKACASQGINIGDWRTETDCTHPCYSNLIFDYAMQACNHTCRSLSSPDPTCDMSDDPVEGCGCPSGTHLNTPLKCSPRALCDCNYPGGTSPPGPVVIDGYQCICENGNLQCSEVCDCPHGQICVHCAREPVNTAQRTCESLSKPSRTDETCISGCYCPEDQYADHTGNCVTQENCTCEFSGMVYESGQSVESNCKICTCGGGQWDCQGDPCPGVCEVFGNGQYKTFDSKWYRFDGHCQYTLVEDIYGQFSIKAESVPCCDELLTCSRSISVTLKNEVTLILRDMNVTEKLLDGWHFRAKSLYSIHTVGLYIIISVPELGLNVIWDKQTKVKIELQVSWNGKVRGLCGDFDGKLMNDMLTSSSTVVASTLDFGNSWKTAVPPCSDVTQELFPCEHHSYCAAWAQRRCMILHSDTFKACHLKVDPAPYYQACILESCSCDFEGKFLGFCTAVASYADACTTQNICIKWRTPDLCPVYCDYYNEEGQYNWHYEACPQQIKTCGKNNKFSGELEGCYPRCPAEMPYYDENRRICSSLDSCTCYFNNTVVGPGAKVTTPSECCDCIGGQMICEICKTTPKMTPEITPLTTITTEATVTTTTILTTTGPTTPTTLITTTPETPVTTSTFSTPTTTETTVITPTTETTTEEPTSTSTPGTTTTKTTEEPTTTTPLTIITETTLTTKTSTPEISTDELETTTPLTTTTMPLTTSTTETPITTIVYTTETTAPNIETGTTSTHSSPDFQVSTFTSTTSGTTTTKTTEVPTTTTPLTTITTETPLTTKTSSPEISTDEPETTTPLTTTTMPLTTSTTETPITTVVYTTETTAPNIETGTTSTHSSPDFQVSTFTSTTSGTTTTKTTEEPTTTTPLTTITTETPLTTKTSSPEISTDEPETTTPLTTTTMPLTTSTTETPITTVVYTTETTAPNIETGTTSTHSSPDFQVSTFTSTTSGTTTTKTTEEPTTTTPLTTITTETPLTTKTSSPEISTDEPETTTPLTTTTMPLTTSTTETPITTVVYTTETTAPNIETGTTSTHSSPDFQVSTFTSTTSGTTTTKTTEEPTTTTPLTTITTETPLTTKTSSPEISTDEPETTTPLTTTTMPLTTSTTETLITTVVYTTETTAPNIETGTMSTHSSPDFQVSTFTSTTSGTTTTKTTEEPTTTPLTTITTETPLTTKTSSPEISTDEPETTTPLTTTTMPLTTSTTETLITTVVYTTETTAPYIETGTSSTHSSPDFQVSTFTSTTSGTTTAKTTEEPTTTTPLATITTETPLTTKTSSPEISTDEPETTTPLTTTTMPLTTSTTETLITTVVYTTETTAPYIETGTSSTHSSPDFQVSTFTSTTSGTTTTKTTEEPTTTTPLATITTETPLTTKTSSQEISTDEPETTTPLTTTTMPLTTSTTETPITTVVYTTETTAPNIETGTTSTHSSPDFQVSTFTSTTSGTTTTKTTEEPTTTTPLTTITTETPLTTKTSSPEISTDEPETTTPLTTTTMPLTTSTTETPITTVVYTTETTAPNIETGTTSTHSSPDFQVSTFTSTTTETTTTKTTEEPTTTTPLTTITTETPLTTKTSSPEISTDEPETTTPLTTTTMPLTTSTIETPITTVVYTTETTAPNIETGTTSTHSSPDFQVSTFTSTTSGTTTTKTTEEPTTTTPLTTIITETPLTTSTPEISTEEPKTTTSLTTTDIPISVSTPEITTVSKPTTSLTTTTTEITTEEPTSTSTQGTTTTKTTEKPTTTTPLITTPLTITETTVTTSIPTTITVPNTDCKDLIKNHTWQDGYQWTEDCFNKACINGVIELRPVICQMPEKPVCPRGMIQLVKDEQGCCETWQCDCQCDIFGDPHYTSFAGQDFVFLENCTYILVEERTPHHYLSISIDNYYCEPSASCAKGIILKYQNNTVTIQVLQDPNEMPMLETTLNQVTITPPYEVDGLRFESSDAKIYIHIEEIRSYMFLSVWNTLQINLAMEHFVNNTQGQCGVCGGASCIRRDGSVERDDCCDKTAYEWIEDDPLKSYCQQAPRHVPCFPDNPPTDISPTTVPQCTAPLCEILRHEVFSECSGDIDVERLVSNCKFDYCVAHNRATVCSPLEYLANHCMKMGFCVAWRNLINGTCDITCPEGMIFDECRSTPTDFCRGGERVSGTERSGCFCPDNQLFAETHKKICVSECTNCKGPLGEPMPVGAVWESNCHICTCNNQTRTEECTPKPSAPTPICGPGSVLISDCCNNQICVEKTCEYGGTIYKVAETWKDPRSPCETFHCTTEGTEIEKTVCPQQTSPEEHWDEHHCCYSCNTTCGVRLSKMTVENCTEVMLPTCEGNCASGSLWVISGEDLQLEHNRFSCRESNYEMRQISLDCSGATVAQYTYKHITSCECQREV</sequence>
<feature type="domain" description="VWFD" evidence="9">
    <location>
        <begin position="815"/>
        <end position="985"/>
    </location>
</feature>
<feature type="compositionally biased region" description="Polar residues" evidence="7">
    <location>
        <begin position="2021"/>
        <end position="2036"/>
    </location>
</feature>
<feature type="compositionally biased region" description="Polar residues" evidence="7">
    <location>
        <begin position="1824"/>
        <end position="1838"/>
    </location>
</feature>
<feature type="compositionally biased region" description="Low complexity" evidence="7">
    <location>
        <begin position="2037"/>
        <end position="2077"/>
    </location>
</feature>
<dbReference type="SMART" id="SM00214">
    <property type="entry name" value="VWC"/>
    <property type="match status" value="4"/>
</dbReference>
<feature type="compositionally biased region" description="Polar residues" evidence="7">
    <location>
        <begin position="1428"/>
        <end position="1443"/>
    </location>
</feature>
<dbReference type="SMART" id="SM00041">
    <property type="entry name" value="CT"/>
    <property type="match status" value="1"/>
</dbReference>
<dbReference type="PANTHER" id="PTHR11339:SF408">
    <property type="entry name" value="MUCIN-5B"/>
    <property type="match status" value="1"/>
</dbReference>
<evidence type="ECO:0000256" key="1">
    <source>
        <dbReference type="ARBA" id="ARBA00004613"/>
    </source>
</evidence>
<dbReference type="Pfam" id="PF00094">
    <property type="entry name" value="VWD"/>
    <property type="match status" value="4"/>
</dbReference>
<dbReference type="InterPro" id="IPR001007">
    <property type="entry name" value="VWF_dom"/>
</dbReference>
<feature type="compositionally biased region" description="Low complexity" evidence="7">
    <location>
        <begin position="1986"/>
        <end position="1999"/>
    </location>
</feature>
<dbReference type="InterPro" id="IPR036084">
    <property type="entry name" value="Ser_inhib-like_sf"/>
</dbReference>
<feature type="region of interest" description="Disordered" evidence="7">
    <location>
        <begin position="1824"/>
        <end position="1896"/>
    </location>
</feature>
<dbReference type="PANTHER" id="PTHR11339">
    <property type="entry name" value="EXTRACELLULAR MATRIX GLYCOPROTEIN RELATED"/>
    <property type="match status" value="1"/>
</dbReference>
<feature type="compositionally biased region" description="Low complexity" evidence="7">
    <location>
        <begin position="2085"/>
        <end position="2098"/>
    </location>
</feature>
<feature type="compositionally biased region" description="Polar residues" evidence="7">
    <location>
        <begin position="2219"/>
        <end position="2233"/>
    </location>
</feature>
<organism evidence="10 11">
    <name type="scientific">Ictalurus punctatus</name>
    <name type="common">Channel catfish</name>
    <name type="synonym">Silurus punctatus</name>
    <dbReference type="NCBI Taxonomy" id="7998"/>
    <lineage>
        <taxon>Eukaryota</taxon>
        <taxon>Metazoa</taxon>
        <taxon>Chordata</taxon>
        <taxon>Craniata</taxon>
        <taxon>Vertebrata</taxon>
        <taxon>Euteleostomi</taxon>
        <taxon>Actinopterygii</taxon>
        <taxon>Neopterygii</taxon>
        <taxon>Teleostei</taxon>
        <taxon>Ostariophysi</taxon>
        <taxon>Siluriformes</taxon>
        <taxon>Ictaluridae</taxon>
        <taxon>Ictalurus</taxon>
    </lineage>
</organism>
<evidence type="ECO:0000313" key="10">
    <source>
        <dbReference type="Proteomes" id="UP000221080"/>
    </source>
</evidence>
<feature type="region of interest" description="Disordered" evidence="7">
    <location>
        <begin position="1970"/>
        <end position="1999"/>
    </location>
</feature>
<dbReference type="KEGG" id="ipu:108279973"/>
<feature type="region of interest" description="Disordered" evidence="7">
    <location>
        <begin position="1923"/>
        <end position="1957"/>
    </location>
</feature>
<gene>
    <name evidence="11" type="primary">LOC108279973</name>
</gene>
<keyword evidence="4" id="KW-1015">Disulfide bond</keyword>
<feature type="domain" description="VWFD" evidence="9">
    <location>
        <begin position="47"/>
        <end position="217"/>
    </location>
</feature>
<reference evidence="10" key="1">
    <citation type="journal article" date="2016" name="Nat. Commun.">
        <title>The channel catfish genome sequence provides insights into the evolution of scale formation in teleosts.</title>
        <authorList>
            <person name="Liu Z."/>
            <person name="Liu S."/>
            <person name="Yao J."/>
            <person name="Bao L."/>
            <person name="Zhang J."/>
            <person name="Li Y."/>
            <person name="Jiang C."/>
            <person name="Sun L."/>
            <person name="Wang R."/>
            <person name="Zhang Y."/>
            <person name="Zhou T."/>
            <person name="Zeng Q."/>
            <person name="Fu Q."/>
            <person name="Gao S."/>
            <person name="Li N."/>
            <person name="Koren S."/>
            <person name="Jiang Y."/>
            <person name="Zimin A."/>
            <person name="Xu P."/>
            <person name="Phillippy A.M."/>
            <person name="Geng X."/>
            <person name="Song L."/>
            <person name="Sun F."/>
            <person name="Li C."/>
            <person name="Wang X."/>
            <person name="Chen A."/>
            <person name="Jin Y."/>
            <person name="Yuan Z."/>
            <person name="Yang Y."/>
            <person name="Tan S."/>
            <person name="Peatman E."/>
            <person name="Lu J."/>
            <person name="Qin Z."/>
            <person name="Dunham R."/>
            <person name="Li Z."/>
            <person name="Sonstegard T."/>
            <person name="Feng J."/>
            <person name="Danzmann R.G."/>
            <person name="Schroeder S."/>
            <person name="Scheffler B."/>
            <person name="Duke M.V."/>
            <person name="Ballard L."/>
            <person name="Kucuktas H."/>
            <person name="Kaltenboeck L."/>
            <person name="Liu H."/>
            <person name="Armbruster J."/>
            <person name="Xie Y."/>
            <person name="Kirby M.L."/>
            <person name="Tian Y."/>
            <person name="Flanagan M.E."/>
            <person name="Mu W."/>
            <person name="Waldbieser G.C."/>
        </authorList>
    </citation>
    <scope>NUCLEOTIDE SEQUENCE [LARGE SCALE GENOMIC DNA]</scope>
    <source>
        <strain evidence="10">SDA103</strain>
    </source>
</reference>
<feature type="region of interest" description="Disordered" evidence="7">
    <location>
        <begin position="1428"/>
        <end position="1505"/>
    </location>
</feature>
<feature type="domain" description="VWFD" evidence="9">
    <location>
        <begin position="2437"/>
        <end position="2619"/>
    </location>
</feature>
<feature type="compositionally biased region" description="Low complexity" evidence="7">
    <location>
        <begin position="1937"/>
        <end position="1957"/>
    </location>
</feature>
<keyword evidence="10" id="KW-1185">Reference proteome</keyword>
<evidence type="ECO:0000256" key="5">
    <source>
        <dbReference type="ARBA" id="ARBA00023180"/>
    </source>
</evidence>
<feature type="region of interest" description="Disordered" evidence="7">
    <location>
        <begin position="1200"/>
        <end position="1265"/>
    </location>
</feature>
<feature type="compositionally biased region" description="Low complexity" evidence="7">
    <location>
        <begin position="1444"/>
        <end position="1484"/>
    </location>
</feature>
<dbReference type="GO" id="GO:0031012">
    <property type="term" value="C:extracellular matrix"/>
    <property type="evidence" value="ECO:0007669"/>
    <property type="project" value="TreeGrafter"/>
</dbReference>
<accession>A0A9F7RJU4</accession>
<dbReference type="Pfam" id="PF08742">
    <property type="entry name" value="C8"/>
    <property type="match status" value="3"/>
</dbReference>
<comment type="caution">
    <text evidence="6">Lacks conserved residue(s) required for the propagation of feature annotation.</text>
</comment>
<feature type="compositionally biased region" description="Polar residues" evidence="7">
    <location>
        <begin position="1523"/>
        <end position="1542"/>
    </location>
</feature>
<dbReference type="Proteomes" id="UP000221080">
    <property type="component" value="Chromosome 19"/>
</dbReference>
<dbReference type="SMART" id="SM00216">
    <property type="entry name" value="VWD"/>
    <property type="match status" value="4"/>
</dbReference>
<feature type="domain" description="CTCK" evidence="8">
    <location>
        <begin position="2889"/>
        <end position="2978"/>
    </location>
</feature>
<feature type="region of interest" description="Disordered" evidence="7">
    <location>
        <begin position="1376"/>
        <end position="1406"/>
    </location>
</feature>
<dbReference type="OrthoDB" id="6262482at2759"/>
<feature type="region of interest" description="Disordered" evidence="7">
    <location>
        <begin position="2120"/>
        <end position="2193"/>
    </location>
</feature>
<feature type="compositionally biased region" description="Low complexity" evidence="7">
    <location>
        <begin position="1492"/>
        <end position="1505"/>
    </location>
</feature>
<dbReference type="InterPro" id="IPR001846">
    <property type="entry name" value="VWF_type-D"/>
</dbReference>
<evidence type="ECO:0000256" key="7">
    <source>
        <dbReference type="SAM" id="MobiDB-lite"/>
    </source>
</evidence>
<evidence type="ECO:0000259" key="8">
    <source>
        <dbReference type="PROSITE" id="PS01225"/>
    </source>
</evidence>
<feature type="compositionally biased region" description="Low complexity" evidence="7">
    <location>
        <begin position="1344"/>
        <end position="1363"/>
    </location>
</feature>
<feature type="compositionally biased region" description="Low complexity" evidence="7">
    <location>
        <begin position="1642"/>
        <end position="1682"/>
    </location>
</feature>
<dbReference type="SMART" id="SM00215">
    <property type="entry name" value="VWC_out"/>
    <property type="match status" value="3"/>
</dbReference>
<feature type="compositionally biased region" description="Low complexity" evidence="7">
    <location>
        <begin position="2184"/>
        <end position="2193"/>
    </location>
</feature>
<feature type="compositionally biased region" description="Low complexity" evidence="7">
    <location>
        <begin position="1543"/>
        <end position="1583"/>
    </location>
</feature>
<evidence type="ECO:0000259" key="9">
    <source>
        <dbReference type="PROSITE" id="PS51233"/>
    </source>
</evidence>
<feature type="region of interest" description="Disordered" evidence="7">
    <location>
        <begin position="1724"/>
        <end position="1797"/>
    </location>
</feature>
<evidence type="ECO:0000256" key="6">
    <source>
        <dbReference type="PROSITE-ProRule" id="PRU00039"/>
    </source>
</evidence>
<keyword evidence="3" id="KW-0677">Repeat</keyword>
<keyword evidence="2" id="KW-0964">Secreted</keyword>
<dbReference type="CDD" id="cd19941">
    <property type="entry name" value="TIL"/>
    <property type="match status" value="1"/>
</dbReference>
<dbReference type="SUPFAM" id="SSF57567">
    <property type="entry name" value="Serine protease inhibitors"/>
    <property type="match status" value="1"/>
</dbReference>
<feature type="region of interest" description="Disordered" evidence="7">
    <location>
        <begin position="2219"/>
        <end position="2254"/>
    </location>
</feature>
<feature type="domain" description="VWFD" evidence="9">
    <location>
        <begin position="375"/>
        <end position="542"/>
    </location>
</feature>
<feature type="compositionally biased region" description="Low complexity" evidence="7">
    <location>
        <begin position="1393"/>
        <end position="1406"/>
    </location>
</feature>
<dbReference type="GO" id="GO:0005615">
    <property type="term" value="C:extracellular space"/>
    <property type="evidence" value="ECO:0007669"/>
    <property type="project" value="TreeGrafter"/>
</dbReference>
<evidence type="ECO:0000256" key="3">
    <source>
        <dbReference type="ARBA" id="ARBA00022737"/>
    </source>
</evidence>
<feature type="compositionally biased region" description="Low complexity" evidence="7">
    <location>
        <begin position="1788"/>
        <end position="1797"/>
    </location>
</feature>
<feature type="region of interest" description="Disordered" evidence="7">
    <location>
        <begin position="2021"/>
        <end position="2098"/>
    </location>
</feature>
<reference evidence="11" key="2">
    <citation type="submission" date="2025-08" db="UniProtKB">
        <authorList>
            <consortium name="RefSeq"/>
        </authorList>
    </citation>
    <scope>IDENTIFICATION</scope>
    <source>
        <tissue evidence="11">Blood</tissue>
    </source>
</reference>
<feature type="compositionally biased region" description="Polar residues" evidence="7">
    <location>
        <begin position="1626"/>
        <end position="1641"/>
    </location>
</feature>
<feature type="region of interest" description="Disordered" evidence="7">
    <location>
        <begin position="1523"/>
        <end position="1604"/>
    </location>
</feature>
<feature type="compositionally biased region" description="Polar residues" evidence="7">
    <location>
        <begin position="1923"/>
        <end position="1936"/>
    </location>
</feature>
<dbReference type="SUPFAM" id="SSF57603">
    <property type="entry name" value="FnI-like domain"/>
    <property type="match status" value="1"/>
</dbReference>
<evidence type="ECO:0000256" key="2">
    <source>
        <dbReference type="ARBA" id="ARBA00022525"/>
    </source>
</evidence>